<dbReference type="InterPro" id="IPR018076">
    <property type="entry name" value="T2SS_GspF_dom"/>
</dbReference>
<evidence type="ECO:0000256" key="5">
    <source>
        <dbReference type="ARBA" id="ARBA00023136"/>
    </source>
</evidence>
<feature type="domain" description="Type II secretion system protein GspF" evidence="7">
    <location>
        <begin position="171"/>
        <end position="298"/>
    </location>
</feature>
<evidence type="ECO:0000256" key="2">
    <source>
        <dbReference type="ARBA" id="ARBA00022475"/>
    </source>
</evidence>
<feature type="transmembrane region" description="Helical" evidence="6">
    <location>
        <begin position="85"/>
        <end position="108"/>
    </location>
</feature>
<evidence type="ECO:0000259" key="7">
    <source>
        <dbReference type="Pfam" id="PF00482"/>
    </source>
</evidence>
<dbReference type="AlphaFoldDB" id="A0A5C6A476"/>
<evidence type="ECO:0000313" key="8">
    <source>
        <dbReference type="EMBL" id="TWT94714.1"/>
    </source>
</evidence>
<sequence>MDEFHIKAEVLMGNEMIRISLAVSFLIAIIIIASLAMRYLFARERTLSRWHSDGDVSAALDSSSPRGWLSAWLFLAGYRSASAPWMFIAAMMGCTVVGFGAAALFLLSGLQGVMERTVVLVPGGVGETFLPVVWVAPWIIGILLVCLPITTVRSARRRRVAMIEQDLPLAMELMATLSEAGLSFDSALLRILKTRLAGRPLASELNLYHADLLAGRPRIQSLRRLSGRIRIGSISILVSALVQAEQMGMGIAKVLRSQADDIRARRRERAIAFANSLPVKRLFPLVICFLPGLFVWTLGPAFVQLFKLTETFTRGGGF</sequence>
<dbReference type="PANTHER" id="PTHR35007:SF2">
    <property type="entry name" value="PILUS ASSEMBLE PROTEIN"/>
    <property type="match status" value="1"/>
</dbReference>
<keyword evidence="5 6" id="KW-0472">Membrane</keyword>
<dbReference type="OrthoDB" id="264722at2"/>
<protein>
    <submittedName>
        <fullName evidence="8">Bacterial type II secretion system protein F domain protein</fullName>
    </submittedName>
</protein>
<evidence type="ECO:0000313" key="9">
    <source>
        <dbReference type="Proteomes" id="UP000320176"/>
    </source>
</evidence>
<dbReference type="EMBL" id="SJPN01000007">
    <property type="protein sequence ID" value="TWT94714.1"/>
    <property type="molecule type" value="Genomic_DNA"/>
</dbReference>
<feature type="transmembrane region" description="Helical" evidence="6">
    <location>
        <begin position="128"/>
        <end position="149"/>
    </location>
</feature>
<keyword evidence="2" id="KW-1003">Cell membrane</keyword>
<organism evidence="8 9">
    <name type="scientific">Stieleria varia</name>
    <dbReference type="NCBI Taxonomy" id="2528005"/>
    <lineage>
        <taxon>Bacteria</taxon>
        <taxon>Pseudomonadati</taxon>
        <taxon>Planctomycetota</taxon>
        <taxon>Planctomycetia</taxon>
        <taxon>Pirellulales</taxon>
        <taxon>Pirellulaceae</taxon>
        <taxon>Stieleria</taxon>
    </lineage>
</organism>
<dbReference type="GO" id="GO:0005886">
    <property type="term" value="C:plasma membrane"/>
    <property type="evidence" value="ECO:0007669"/>
    <property type="project" value="UniProtKB-SubCell"/>
</dbReference>
<feature type="transmembrane region" description="Helical" evidence="6">
    <location>
        <begin position="19"/>
        <end position="41"/>
    </location>
</feature>
<evidence type="ECO:0000256" key="1">
    <source>
        <dbReference type="ARBA" id="ARBA00004651"/>
    </source>
</evidence>
<evidence type="ECO:0000256" key="3">
    <source>
        <dbReference type="ARBA" id="ARBA00022692"/>
    </source>
</evidence>
<gene>
    <name evidence="8" type="ORF">Pla52n_55390</name>
</gene>
<dbReference type="Proteomes" id="UP000320176">
    <property type="component" value="Unassembled WGS sequence"/>
</dbReference>
<dbReference type="Pfam" id="PF00482">
    <property type="entry name" value="T2SSF"/>
    <property type="match status" value="1"/>
</dbReference>
<feature type="transmembrane region" description="Helical" evidence="6">
    <location>
        <begin position="282"/>
        <end position="303"/>
    </location>
</feature>
<proteinExistence type="predicted"/>
<reference evidence="8 9" key="1">
    <citation type="submission" date="2019-02" db="EMBL/GenBank/DDBJ databases">
        <title>Deep-cultivation of Planctomycetes and their phenomic and genomic characterization uncovers novel biology.</title>
        <authorList>
            <person name="Wiegand S."/>
            <person name="Jogler M."/>
            <person name="Boedeker C."/>
            <person name="Pinto D."/>
            <person name="Vollmers J."/>
            <person name="Rivas-Marin E."/>
            <person name="Kohn T."/>
            <person name="Peeters S.H."/>
            <person name="Heuer A."/>
            <person name="Rast P."/>
            <person name="Oberbeckmann S."/>
            <person name="Bunk B."/>
            <person name="Jeske O."/>
            <person name="Meyerdierks A."/>
            <person name="Storesund J.E."/>
            <person name="Kallscheuer N."/>
            <person name="Luecker S."/>
            <person name="Lage O.M."/>
            <person name="Pohl T."/>
            <person name="Merkel B.J."/>
            <person name="Hornburger P."/>
            <person name="Mueller R.-W."/>
            <person name="Bruemmer F."/>
            <person name="Labrenz M."/>
            <person name="Spormann A.M."/>
            <person name="Op Den Camp H."/>
            <person name="Overmann J."/>
            <person name="Amann R."/>
            <person name="Jetten M.S.M."/>
            <person name="Mascher T."/>
            <person name="Medema M.H."/>
            <person name="Devos D.P."/>
            <person name="Kaster A.-K."/>
            <person name="Ovreas L."/>
            <person name="Rohde M."/>
            <person name="Galperin M.Y."/>
            <person name="Jogler C."/>
        </authorList>
    </citation>
    <scope>NUCLEOTIDE SEQUENCE [LARGE SCALE GENOMIC DNA]</scope>
    <source>
        <strain evidence="8 9">Pla52n</strain>
    </source>
</reference>
<keyword evidence="4 6" id="KW-1133">Transmembrane helix</keyword>
<comment type="subcellular location">
    <subcellularLocation>
        <location evidence="1">Cell membrane</location>
        <topology evidence="1">Multi-pass membrane protein</topology>
    </subcellularLocation>
</comment>
<evidence type="ECO:0000256" key="6">
    <source>
        <dbReference type="SAM" id="Phobius"/>
    </source>
</evidence>
<evidence type="ECO:0000256" key="4">
    <source>
        <dbReference type="ARBA" id="ARBA00022989"/>
    </source>
</evidence>
<keyword evidence="3 6" id="KW-0812">Transmembrane</keyword>
<comment type="caution">
    <text evidence="8">The sequence shown here is derived from an EMBL/GenBank/DDBJ whole genome shotgun (WGS) entry which is preliminary data.</text>
</comment>
<name>A0A5C6A476_9BACT</name>
<keyword evidence="9" id="KW-1185">Reference proteome</keyword>
<accession>A0A5C6A476</accession>
<dbReference type="PANTHER" id="PTHR35007">
    <property type="entry name" value="INTEGRAL MEMBRANE PROTEIN-RELATED"/>
    <property type="match status" value="1"/>
</dbReference>